<evidence type="ECO:0000256" key="6">
    <source>
        <dbReference type="ARBA" id="ARBA00038076"/>
    </source>
</evidence>
<dbReference type="PANTHER" id="PTHR30572:SF4">
    <property type="entry name" value="ABC TRANSPORTER PERMEASE YTRF"/>
    <property type="match status" value="1"/>
</dbReference>
<feature type="transmembrane region" description="Helical" evidence="7">
    <location>
        <begin position="719"/>
        <end position="739"/>
    </location>
</feature>
<dbReference type="Pfam" id="PF02687">
    <property type="entry name" value="FtsX"/>
    <property type="match status" value="2"/>
</dbReference>
<evidence type="ECO:0000313" key="11">
    <source>
        <dbReference type="Proteomes" id="UP000095552"/>
    </source>
</evidence>
<feature type="transmembrane region" description="Helical" evidence="7">
    <location>
        <begin position="258"/>
        <end position="282"/>
    </location>
</feature>
<feature type="domain" description="MacB-like periplasmic core" evidence="9">
    <location>
        <begin position="4"/>
        <end position="212"/>
    </location>
</feature>
<evidence type="ECO:0000256" key="3">
    <source>
        <dbReference type="ARBA" id="ARBA00022692"/>
    </source>
</evidence>
<evidence type="ECO:0000256" key="4">
    <source>
        <dbReference type="ARBA" id="ARBA00022989"/>
    </source>
</evidence>
<reference evidence="10 11" key="1">
    <citation type="submission" date="2016-08" db="EMBL/GenBank/DDBJ databases">
        <title>Draft genome of Fabibacter sp. strain SK-8.</title>
        <authorList>
            <person name="Wong S.-K."/>
            <person name="Hamasaki K."/>
            <person name="Yoshizawa S."/>
        </authorList>
    </citation>
    <scope>NUCLEOTIDE SEQUENCE [LARGE SCALE GENOMIC DNA]</scope>
    <source>
        <strain evidence="10 11">SK-8</strain>
    </source>
</reference>
<dbReference type="GO" id="GO:0005886">
    <property type="term" value="C:plasma membrane"/>
    <property type="evidence" value="ECO:0007669"/>
    <property type="project" value="UniProtKB-SubCell"/>
</dbReference>
<organism evidence="10 11">
    <name type="scientific">Roseivirga misakiensis</name>
    <dbReference type="NCBI Taxonomy" id="1563681"/>
    <lineage>
        <taxon>Bacteria</taxon>
        <taxon>Pseudomonadati</taxon>
        <taxon>Bacteroidota</taxon>
        <taxon>Cytophagia</taxon>
        <taxon>Cytophagales</taxon>
        <taxon>Roseivirgaceae</taxon>
        <taxon>Roseivirga</taxon>
    </lineage>
</organism>
<dbReference type="InterPro" id="IPR003838">
    <property type="entry name" value="ABC3_permease_C"/>
</dbReference>
<name>A0A1E5T1Z6_9BACT</name>
<dbReference type="GO" id="GO:0022857">
    <property type="term" value="F:transmembrane transporter activity"/>
    <property type="evidence" value="ECO:0007669"/>
    <property type="project" value="TreeGrafter"/>
</dbReference>
<evidence type="ECO:0000256" key="1">
    <source>
        <dbReference type="ARBA" id="ARBA00004651"/>
    </source>
</evidence>
<evidence type="ECO:0000256" key="7">
    <source>
        <dbReference type="SAM" id="Phobius"/>
    </source>
</evidence>
<evidence type="ECO:0008006" key="12">
    <source>
        <dbReference type="Google" id="ProtNLM"/>
    </source>
</evidence>
<feature type="transmembrane region" description="Helical" evidence="7">
    <location>
        <begin position="303"/>
        <end position="331"/>
    </location>
</feature>
<feature type="domain" description="ABC3 transporter permease C-terminal" evidence="8">
    <location>
        <begin position="262"/>
        <end position="378"/>
    </location>
</feature>
<keyword evidence="4 7" id="KW-1133">Transmembrane helix</keyword>
<evidence type="ECO:0000256" key="5">
    <source>
        <dbReference type="ARBA" id="ARBA00023136"/>
    </source>
</evidence>
<proteinExistence type="inferred from homology"/>
<dbReference type="EMBL" id="MDGQ01000005">
    <property type="protein sequence ID" value="OEK05381.1"/>
    <property type="molecule type" value="Genomic_DNA"/>
</dbReference>
<evidence type="ECO:0000259" key="8">
    <source>
        <dbReference type="Pfam" id="PF02687"/>
    </source>
</evidence>
<comment type="subcellular location">
    <subcellularLocation>
        <location evidence="1">Cell membrane</location>
        <topology evidence="1">Multi-pass membrane protein</topology>
    </subcellularLocation>
</comment>
<keyword evidence="5 7" id="KW-0472">Membrane</keyword>
<keyword evidence="2" id="KW-1003">Cell membrane</keyword>
<dbReference type="Pfam" id="PF12704">
    <property type="entry name" value="MacB_PCD"/>
    <property type="match status" value="2"/>
</dbReference>
<dbReference type="AlphaFoldDB" id="A0A1E5T1Z6"/>
<dbReference type="PANTHER" id="PTHR30572">
    <property type="entry name" value="MEMBRANE COMPONENT OF TRANSPORTER-RELATED"/>
    <property type="match status" value="1"/>
</dbReference>
<sequence>MALGVAIMVYSFVDMEYTTDQFHENKHEIYMATSTLSRSGQEAQYGIIPAPYAQILMNDFPQIDRVIRMEHRGGVLKNGASVFNETFTFVDPGFLDMFTFPLKWGNKSALNEPNKIIISENTSIKYFGDTNPLGKSMTFEFGALKYTFEVAGVAEKFPYKRSMDFRVLVNFDQLKQIDPAVKLTDWGTFLDGTFIQTNNPSAVANITQNVQQYVALQNEVRKDYPATAFGFFPWVDLYLKGDDMRNTVTGSTDGVGSLVLSIIAGFILVLAIFNYINIAIVSATKRLKEIGVRKVMGSTRKSLVFQFLSENVFLTLIALILGFILGVTVLIPGFDQMFDIGMEFDIAQPSLWIFLLILVVFTGLASGAYPALYISNFSAVNIFRGRLKFGGKNKMTKIFLTFQYILACIAVVGGIMFTQNTAFQKSQDWGYNEKATISTNISPATEAMQLMAAMESNPNIASIAPSKHHLSRRSTRMEIQILEKDYDILTLEIGPEYVETMELEVLEGRTFEKNRETDFQNVLINEQMAKLLNPQGALGERFKSDTLNFAVIGILKDFHQYNFSERIEPMILKLSPEDEYAFISMRVKPGSLIATYEALENTWAEIFPEKPFNGFYQEETLENYFREIDGHGKLMRIVASMCIILSCLGLYGLVSLNVASRTKEFSIRKALGAGLKNLAFVINKQFVLFLAVALILGLPISYLLMDTLFETVYEVHKPITVIPFLMALIIVVIMVFATVSSQVKKVMTTSPTEGLRSE</sequence>
<comment type="caution">
    <text evidence="10">The sequence shown here is derived from an EMBL/GenBank/DDBJ whole genome shotgun (WGS) entry which is preliminary data.</text>
</comment>
<dbReference type="InterPro" id="IPR025857">
    <property type="entry name" value="MacB_PCD"/>
</dbReference>
<evidence type="ECO:0000256" key="2">
    <source>
        <dbReference type="ARBA" id="ARBA00022475"/>
    </source>
</evidence>
<feature type="transmembrane region" description="Helical" evidence="7">
    <location>
        <begin position="395"/>
        <end position="417"/>
    </location>
</feature>
<feature type="domain" description="ABC3 transporter permease C-terminal" evidence="8">
    <location>
        <begin position="637"/>
        <end position="751"/>
    </location>
</feature>
<keyword evidence="3 7" id="KW-0812">Transmembrane</keyword>
<keyword evidence="11" id="KW-1185">Reference proteome</keyword>
<evidence type="ECO:0000313" key="10">
    <source>
        <dbReference type="EMBL" id="OEK05381.1"/>
    </source>
</evidence>
<gene>
    <name evidence="10" type="ORF">BFP71_18495</name>
</gene>
<dbReference type="STRING" id="1563681.BFP71_18495"/>
<protein>
    <recommendedName>
        <fullName evidence="12">ABC3 transporter permease protein domain-containing protein</fullName>
    </recommendedName>
</protein>
<feature type="domain" description="MacB-like periplasmic core" evidence="9">
    <location>
        <begin position="436"/>
        <end position="561"/>
    </location>
</feature>
<feature type="transmembrane region" description="Helical" evidence="7">
    <location>
        <begin position="351"/>
        <end position="374"/>
    </location>
</feature>
<evidence type="ECO:0000259" key="9">
    <source>
        <dbReference type="Pfam" id="PF12704"/>
    </source>
</evidence>
<dbReference type="Proteomes" id="UP000095552">
    <property type="component" value="Unassembled WGS sequence"/>
</dbReference>
<accession>A0A1E5T1Z6</accession>
<feature type="transmembrane region" description="Helical" evidence="7">
    <location>
        <begin position="637"/>
        <end position="659"/>
    </location>
</feature>
<dbReference type="InterPro" id="IPR050250">
    <property type="entry name" value="Macrolide_Exporter_MacB"/>
</dbReference>
<comment type="similarity">
    <text evidence="6">Belongs to the ABC-4 integral membrane protein family.</text>
</comment>
<feature type="transmembrane region" description="Helical" evidence="7">
    <location>
        <begin position="686"/>
        <end position="704"/>
    </location>
</feature>